<evidence type="ECO:0000313" key="4">
    <source>
        <dbReference type="EMBL" id="KAJ5215304.1"/>
    </source>
</evidence>
<reference evidence="4" key="1">
    <citation type="submission" date="2022-12" db="EMBL/GenBank/DDBJ databases">
        <authorList>
            <person name="Petersen C."/>
        </authorList>
    </citation>
    <scope>NUCLEOTIDE SEQUENCE</scope>
    <source>
        <strain evidence="4">IBT 15544</strain>
    </source>
</reference>
<proteinExistence type="predicted"/>
<dbReference type="EMBL" id="JAPQKR010000005">
    <property type="protein sequence ID" value="KAJ5215304.1"/>
    <property type="molecule type" value="Genomic_DNA"/>
</dbReference>
<dbReference type="OrthoDB" id="429813at2759"/>
<name>A0A9W9NAC1_9EURO</name>
<dbReference type="InterPro" id="IPR020845">
    <property type="entry name" value="AMP-binding_CS"/>
</dbReference>
<dbReference type="Gene3D" id="3.40.50.720">
    <property type="entry name" value="NAD(P)-binding Rossmann-like Domain"/>
    <property type="match status" value="1"/>
</dbReference>
<dbReference type="PANTHER" id="PTHR43439">
    <property type="entry name" value="PHENYLACETATE-COENZYME A LIGASE"/>
    <property type="match status" value="1"/>
</dbReference>
<accession>A0A9W9NAC1</accession>
<gene>
    <name evidence="4" type="ORF">N7498_001711</name>
</gene>
<evidence type="ECO:0000256" key="1">
    <source>
        <dbReference type="ARBA" id="ARBA00022450"/>
    </source>
</evidence>
<dbReference type="Proteomes" id="UP001150904">
    <property type="component" value="Unassembled WGS sequence"/>
</dbReference>
<organism evidence="4 5">
    <name type="scientific">Penicillium cinerascens</name>
    <dbReference type="NCBI Taxonomy" id="70096"/>
    <lineage>
        <taxon>Eukaryota</taxon>
        <taxon>Fungi</taxon>
        <taxon>Dikarya</taxon>
        <taxon>Ascomycota</taxon>
        <taxon>Pezizomycotina</taxon>
        <taxon>Eurotiomycetes</taxon>
        <taxon>Eurotiomycetidae</taxon>
        <taxon>Eurotiales</taxon>
        <taxon>Aspergillaceae</taxon>
        <taxon>Penicillium</taxon>
    </lineage>
</organism>
<evidence type="ECO:0000256" key="2">
    <source>
        <dbReference type="ARBA" id="ARBA00022553"/>
    </source>
</evidence>
<sequence>VRASSLLGRIHSSAKLLLSSLYSKYKRPAAFMMDGQSDTIGQSTLPTYTTLLASEFGEMKILDDLIRLRTADAIQHPILAYPQSEDGPASYRSYTGQDLDAMINQTIARLDSDGVQAVYDSRPIVALLTRSDLDIVVTFLALSRLGYTVMMISPRLSSSASVALLETVGYKTIIYRRTPAIRVIVGDILRQKLLKCSPIRSCSANNMAEIHLVALPRQHNPEDIALILYSSGSTGSPKPIFLSHHHPGGISVLKVYKLVAYGGAPCPDSLGDRLVLEGVYLGGLFSLTEAGLVAESISRPLGDPFWNYLRFFANLRSYVWMKPRSERLYECYLWVGEAVVVGIGKALLGLLIWRAKEAPNAPRLPDAEFLETIWPHIVEANAWAEAFSQISRDTIYRTYAERIEYLFARDAVPHGGYRLDLAATETCLLRLCRDALGIPVSSAATNIYVEGSAARDNGTLVMAEWIEKYSRFGKHLPHREVLPELKNVLLIGATGSIGAYVLFELLNNETITTIFCLTRRHSPFDAPVNFHLPLSFFEPHVRGLYNLIEFSLSVRRPEPAVMIFCSSVSMALGASSVKVTEEPLRLDSALLGYGQSKLVGEHMVSNTGWWKESEALPLMIRSAITLKALPELPHIYSWLPVNTLATVILEIARACSMPSRDYGADCAYDSSTVTLIDDSIYNVCNPCEFSWTALLDSLKQSGYDFEIVPFEEWMNLLRGSEARGEEQTNPAIKLIHHYELLFSANVPCGRLCRKRFLTSQAERDSRTLRDGCVNLVEDGILRRYAQMWLARWAVV</sequence>
<dbReference type="PROSITE" id="PS00455">
    <property type="entry name" value="AMP_BINDING"/>
    <property type="match status" value="1"/>
</dbReference>
<comment type="caution">
    <text evidence="4">The sequence shown here is derived from an EMBL/GenBank/DDBJ whole genome shotgun (WGS) entry which is preliminary data.</text>
</comment>
<keyword evidence="5" id="KW-1185">Reference proteome</keyword>
<dbReference type="AlphaFoldDB" id="A0A9W9NAC1"/>
<dbReference type="GeneID" id="83176074"/>
<dbReference type="InterPro" id="IPR042099">
    <property type="entry name" value="ANL_N_sf"/>
</dbReference>
<feature type="non-terminal residue" evidence="4">
    <location>
        <position position="795"/>
    </location>
</feature>
<keyword evidence="2" id="KW-0597">Phosphoprotein</keyword>
<dbReference type="PANTHER" id="PTHR43439:SF2">
    <property type="entry name" value="ENZYME, PUTATIVE (JCVI)-RELATED"/>
    <property type="match status" value="1"/>
</dbReference>
<dbReference type="InterPro" id="IPR036291">
    <property type="entry name" value="NAD(P)-bd_dom_sf"/>
</dbReference>
<feature type="domain" description="AMP-dependent synthetase/ligase" evidence="3">
    <location>
        <begin position="89"/>
        <end position="245"/>
    </location>
</feature>
<dbReference type="InterPro" id="IPR000873">
    <property type="entry name" value="AMP-dep_synth/lig_dom"/>
</dbReference>
<reference evidence="4" key="2">
    <citation type="journal article" date="2023" name="IMA Fungus">
        <title>Comparative genomic study of the Penicillium genus elucidates a diverse pangenome and 15 lateral gene transfer events.</title>
        <authorList>
            <person name="Petersen C."/>
            <person name="Sorensen T."/>
            <person name="Nielsen M.R."/>
            <person name="Sondergaard T.E."/>
            <person name="Sorensen J.L."/>
            <person name="Fitzpatrick D.A."/>
            <person name="Frisvad J.C."/>
            <person name="Nielsen K.L."/>
        </authorList>
    </citation>
    <scope>NUCLEOTIDE SEQUENCE</scope>
    <source>
        <strain evidence="4">IBT 15544</strain>
    </source>
</reference>
<evidence type="ECO:0000313" key="5">
    <source>
        <dbReference type="Proteomes" id="UP001150904"/>
    </source>
</evidence>
<dbReference type="RefSeq" id="XP_058311117.1">
    <property type="nucleotide sequence ID" value="XM_058448773.1"/>
</dbReference>
<dbReference type="SUPFAM" id="SSF51735">
    <property type="entry name" value="NAD(P)-binding Rossmann-fold domains"/>
    <property type="match status" value="1"/>
</dbReference>
<dbReference type="Pfam" id="PF00501">
    <property type="entry name" value="AMP-binding"/>
    <property type="match status" value="1"/>
</dbReference>
<dbReference type="InterPro" id="IPR051414">
    <property type="entry name" value="Adenylate-forming_Reductase"/>
</dbReference>
<evidence type="ECO:0000259" key="3">
    <source>
        <dbReference type="Pfam" id="PF00501"/>
    </source>
</evidence>
<dbReference type="Pfam" id="PF23562">
    <property type="entry name" value="AMP-binding_C_3"/>
    <property type="match status" value="1"/>
</dbReference>
<protein>
    <recommendedName>
        <fullName evidence="3">AMP-dependent synthetase/ligase domain-containing protein</fullName>
    </recommendedName>
</protein>
<dbReference type="Gene3D" id="3.40.50.12780">
    <property type="entry name" value="N-terminal domain of ligase-like"/>
    <property type="match status" value="1"/>
</dbReference>
<dbReference type="SUPFAM" id="SSF56801">
    <property type="entry name" value="Acetyl-CoA synthetase-like"/>
    <property type="match status" value="1"/>
</dbReference>
<keyword evidence="1" id="KW-0596">Phosphopantetheine</keyword>